<dbReference type="AlphaFoldDB" id="A0A814H8H5"/>
<accession>A0A814H8H5</accession>
<gene>
    <name evidence="2" type="ORF">EDS130_LOCUS21932</name>
    <name evidence="1" type="ORF">XAT740_LOCUS13532</name>
</gene>
<dbReference type="Proteomes" id="UP000663852">
    <property type="component" value="Unassembled WGS sequence"/>
</dbReference>
<dbReference type="Proteomes" id="UP000663828">
    <property type="component" value="Unassembled WGS sequence"/>
</dbReference>
<keyword evidence="3" id="KW-1185">Reference proteome</keyword>
<dbReference type="OrthoDB" id="10352884at2759"/>
<reference evidence="1" key="1">
    <citation type="submission" date="2021-02" db="EMBL/GenBank/DDBJ databases">
        <authorList>
            <person name="Nowell W R."/>
        </authorList>
    </citation>
    <scope>NUCLEOTIDE SEQUENCE</scope>
</reference>
<comment type="caution">
    <text evidence="1">The sequence shown here is derived from an EMBL/GenBank/DDBJ whole genome shotgun (WGS) entry which is preliminary data.</text>
</comment>
<evidence type="ECO:0000313" key="3">
    <source>
        <dbReference type="Proteomes" id="UP000663828"/>
    </source>
</evidence>
<proteinExistence type="predicted"/>
<organism evidence="1 3">
    <name type="scientific">Adineta ricciae</name>
    <name type="common">Rotifer</name>
    <dbReference type="NCBI Taxonomy" id="249248"/>
    <lineage>
        <taxon>Eukaryota</taxon>
        <taxon>Metazoa</taxon>
        <taxon>Spiralia</taxon>
        <taxon>Gnathifera</taxon>
        <taxon>Rotifera</taxon>
        <taxon>Eurotatoria</taxon>
        <taxon>Bdelloidea</taxon>
        <taxon>Adinetida</taxon>
        <taxon>Adinetidae</taxon>
        <taxon>Adineta</taxon>
    </lineage>
</organism>
<evidence type="ECO:0000313" key="2">
    <source>
        <dbReference type="EMBL" id="CAF1138121.1"/>
    </source>
</evidence>
<dbReference type="EMBL" id="CAJNOJ010000113">
    <property type="protein sequence ID" value="CAF1138121.1"/>
    <property type="molecule type" value="Genomic_DNA"/>
</dbReference>
<protein>
    <submittedName>
        <fullName evidence="1">Uncharacterized protein</fullName>
    </submittedName>
</protein>
<sequence>MPFDKRLSKIGLWLCLPLLLIVSAYLYIISDLVHQPRYSLEQKLVSLNSSTSTSTKANLLDGNQPLNGTPNEGFVTYVDNSRLYYNLLIQLLDSIHYFSTRPVIAYGIDIDLDFDTKKYPRLIQRRLNKSNCGGSVFFCKIHAIIESKLNYGIQIDADSVVNWNIDILFDVIHRWPYSFPLAPRHPTPPNNMDSFFKAFQIDKKNRSMPYVHAQFSWNYRAYPFFIRTLRYMREGNFLGANYDESAVNVFLWKDRAQYTLCRIDPFVEYLPAYETQEQTCAKNCHAVFMIIHGAKDASIARRSFKHLRKLKRLPFIQTSSHGFHYLNETQFTCCEPDSQPSSIHPLICEYPHWKSRN</sequence>
<dbReference type="EMBL" id="CAJNOR010000787">
    <property type="protein sequence ID" value="CAF1007289.1"/>
    <property type="molecule type" value="Genomic_DNA"/>
</dbReference>
<name>A0A814H8H5_ADIRI</name>
<evidence type="ECO:0000313" key="1">
    <source>
        <dbReference type="EMBL" id="CAF1007289.1"/>
    </source>
</evidence>